<dbReference type="Gene3D" id="3.40.50.11340">
    <property type="match status" value="1"/>
</dbReference>
<evidence type="ECO:0000313" key="11">
    <source>
        <dbReference type="Proteomes" id="UP000789706"/>
    </source>
</evidence>
<evidence type="ECO:0000256" key="1">
    <source>
        <dbReference type="ARBA" id="ARBA00004240"/>
    </source>
</evidence>
<comment type="similarity">
    <text evidence="7">Belongs to the glycosyltransferase 68 family.</text>
</comment>
<dbReference type="PANTHER" id="PTHR13398:SF0">
    <property type="entry name" value="GDP-FUCOSE PROTEIN O-FUCOSYLTRANSFERASE 2"/>
    <property type="match status" value="1"/>
</dbReference>
<keyword evidence="6" id="KW-0119">Carbohydrate metabolism</keyword>
<evidence type="ECO:0000313" key="10">
    <source>
        <dbReference type="EMBL" id="CAG8479947.1"/>
    </source>
</evidence>
<reference evidence="10" key="1">
    <citation type="submission" date="2021-06" db="EMBL/GenBank/DDBJ databases">
        <authorList>
            <person name="Kallberg Y."/>
            <person name="Tangrot J."/>
            <person name="Rosling A."/>
        </authorList>
    </citation>
    <scope>NUCLEOTIDE SEQUENCE</scope>
    <source>
        <strain evidence="10">AZ414A</strain>
    </source>
</reference>
<evidence type="ECO:0000256" key="9">
    <source>
        <dbReference type="SAM" id="Phobius"/>
    </source>
</evidence>
<dbReference type="AlphaFoldDB" id="A0A9N8WCT0"/>
<dbReference type="GO" id="GO:0046922">
    <property type="term" value="F:peptide-O-fucosyltransferase activity"/>
    <property type="evidence" value="ECO:0007669"/>
    <property type="project" value="InterPro"/>
</dbReference>
<keyword evidence="11" id="KW-1185">Reference proteome</keyword>
<dbReference type="GO" id="GO:0005783">
    <property type="term" value="C:endoplasmic reticulum"/>
    <property type="evidence" value="ECO:0007669"/>
    <property type="project" value="UniProtKB-SubCell"/>
</dbReference>
<evidence type="ECO:0000256" key="3">
    <source>
        <dbReference type="ARBA" id="ARBA00022679"/>
    </source>
</evidence>
<proteinExistence type="inferred from homology"/>
<comment type="pathway">
    <text evidence="2">Protein modification; protein glycosylation.</text>
</comment>
<sequence>MVTNEKVPVLQGITQKITIGLFIIFLFWNLFTYLIYDGEITNSPKLEDSVQIITSIDIITPTNVIKLTQVIQQESPSASLEAVVTSTNFITKTKIKTKFATKTLEISKSSIKVDPQLIEKMQETLIEDPDHYEKLDKLINQKYCYSIKCKFLFPFHPPEQETQCNKHFLSSIQLAEKINRTVVLTNVGNSRIWQTKLFPFNFYYDVDELRNRFPNVNFITQKDFQDWCRERYNKPKAYFAKILNVEPKFTVKYLSPFSGSLLAKLQRKDKFYEYDFIFNNKSLFRQFNIGTRRVWRKTREKNLMIKFFQKELNVEEEVMLITSGLQSPSFEKLIPISYAKHLVNSANKVIKNQLNDRFIGIHWRMERGKIELMSDCAHRLVNYIKNLTDSTGIDKIYFATDYPISRNSSQAQSDTFHQILPEHREAFRIVTEGINVETWLSTSALEYLRKYPEMSFAVEDELSKGGVQGIMDKLILVQSNFFISGPIGCCRYSSTFTQKIVEWRERLMIEDDKRIENLVDRW</sequence>
<protein>
    <recommendedName>
        <fullName evidence="8">GDP-fucose protein O-fucosyltransferase 2</fullName>
    </recommendedName>
</protein>
<evidence type="ECO:0000256" key="4">
    <source>
        <dbReference type="ARBA" id="ARBA00022824"/>
    </source>
</evidence>
<organism evidence="10 11">
    <name type="scientific">Diversispora eburnea</name>
    <dbReference type="NCBI Taxonomy" id="1213867"/>
    <lineage>
        <taxon>Eukaryota</taxon>
        <taxon>Fungi</taxon>
        <taxon>Fungi incertae sedis</taxon>
        <taxon>Mucoromycota</taxon>
        <taxon>Glomeromycotina</taxon>
        <taxon>Glomeromycetes</taxon>
        <taxon>Diversisporales</taxon>
        <taxon>Diversisporaceae</taxon>
        <taxon>Diversispora</taxon>
    </lineage>
</organism>
<name>A0A9N8WCT0_9GLOM</name>
<keyword evidence="9" id="KW-0472">Membrane</keyword>
<comment type="subcellular location">
    <subcellularLocation>
        <location evidence="1">Endoplasmic reticulum</location>
    </subcellularLocation>
</comment>
<gene>
    <name evidence="10" type="ORF">DEBURN_LOCUS3601</name>
</gene>
<keyword evidence="4" id="KW-0256">Endoplasmic reticulum</keyword>
<dbReference type="Gene3D" id="3.40.50.11350">
    <property type="match status" value="1"/>
</dbReference>
<dbReference type="PANTHER" id="PTHR13398">
    <property type="entry name" value="GDP-FUCOSE PROTEIN O-FUCOSYLTRANSFERASE 2"/>
    <property type="match status" value="1"/>
</dbReference>
<dbReference type="Proteomes" id="UP000789706">
    <property type="component" value="Unassembled WGS sequence"/>
</dbReference>
<comment type="caution">
    <text evidence="10">The sequence shown here is derived from an EMBL/GenBank/DDBJ whole genome shotgun (WGS) entry which is preliminary data.</text>
</comment>
<dbReference type="InterPro" id="IPR045130">
    <property type="entry name" value="OFUT2-like"/>
</dbReference>
<evidence type="ECO:0000256" key="8">
    <source>
        <dbReference type="ARBA" id="ARBA00026232"/>
    </source>
</evidence>
<evidence type="ECO:0000256" key="5">
    <source>
        <dbReference type="ARBA" id="ARBA00023253"/>
    </source>
</evidence>
<dbReference type="EMBL" id="CAJVPK010000233">
    <property type="protein sequence ID" value="CAG8479947.1"/>
    <property type="molecule type" value="Genomic_DNA"/>
</dbReference>
<dbReference type="OrthoDB" id="2020419at2759"/>
<keyword evidence="5" id="KW-0294">Fucose metabolism</keyword>
<dbReference type="InterPro" id="IPR019378">
    <property type="entry name" value="GDP-Fuc_O-FucTrfase"/>
</dbReference>
<dbReference type="GO" id="GO:0006004">
    <property type="term" value="P:fucose metabolic process"/>
    <property type="evidence" value="ECO:0007669"/>
    <property type="project" value="UniProtKB-KW"/>
</dbReference>
<keyword evidence="3" id="KW-0808">Transferase</keyword>
<evidence type="ECO:0000256" key="2">
    <source>
        <dbReference type="ARBA" id="ARBA00004922"/>
    </source>
</evidence>
<keyword evidence="9" id="KW-0812">Transmembrane</keyword>
<evidence type="ECO:0000256" key="7">
    <source>
        <dbReference type="ARBA" id="ARBA00025803"/>
    </source>
</evidence>
<evidence type="ECO:0000256" key="6">
    <source>
        <dbReference type="ARBA" id="ARBA00023277"/>
    </source>
</evidence>
<keyword evidence="9" id="KW-1133">Transmembrane helix</keyword>
<feature type="transmembrane region" description="Helical" evidence="9">
    <location>
        <begin position="17"/>
        <end position="36"/>
    </location>
</feature>
<accession>A0A9N8WCT0</accession>
<dbReference type="Pfam" id="PF10250">
    <property type="entry name" value="O-FucT"/>
    <property type="match status" value="1"/>
</dbReference>